<accession>A0A9N9MLL3</accession>
<reference evidence="3" key="1">
    <citation type="submission" date="2022-01" db="EMBL/GenBank/DDBJ databases">
        <authorList>
            <person name="King R."/>
        </authorList>
    </citation>
    <scope>NUCLEOTIDE SEQUENCE</scope>
</reference>
<gene>
    <name evidence="3" type="ORF">CEUTPL_LOCUS5608</name>
</gene>
<feature type="transmembrane region" description="Helical" evidence="1">
    <location>
        <begin position="86"/>
        <end position="107"/>
    </location>
</feature>
<keyword evidence="1" id="KW-1133">Transmembrane helix</keyword>
<name>A0A9N9MLL3_9CUCU</name>
<evidence type="ECO:0000256" key="1">
    <source>
        <dbReference type="SAM" id="Phobius"/>
    </source>
</evidence>
<dbReference type="OrthoDB" id="8190638at2759"/>
<feature type="chain" id="PRO_5040174126" evidence="2">
    <location>
        <begin position="21"/>
        <end position="143"/>
    </location>
</feature>
<evidence type="ECO:0000313" key="3">
    <source>
        <dbReference type="EMBL" id="CAG9764988.1"/>
    </source>
</evidence>
<keyword evidence="2" id="KW-0732">Signal</keyword>
<evidence type="ECO:0000256" key="2">
    <source>
        <dbReference type="SAM" id="SignalP"/>
    </source>
</evidence>
<feature type="signal peptide" evidence="2">
    <location>
        <begin position="1"/>
        <end position="20"/>
    </location>
</feature>
<dbReference type="AlphaFoldDB" id="A0A9N9MLL3"/>
<protein>
    <submittedName>
        <fullName evidence="3">Uncharacterized protein</fullName>
    </submittedName>
</protein>
<sequence length="143" mass="16018">MFVVEFYAGFICLCFLFAEALCKVGLKCNSTSTAIDPICESTESCDESTNICQCLPAFENVKDQCVLPQTTPNYSSLVDNQGNGSLVAGILIPLFLIAFVICSIYVGKRFELVKWLREKFSQRNRNYDEFMIGQDDDDDPPLV</sequence>
<keyword evidence="4" id="KW-1185">Reference proteome</keyword>
<organism evidence="3 4">
    <name type="scientific">Ceutorhynchus assimilis</name>
    <name type="common">cabbage seed weevil</name>
    <dbReference type="NCBI Taxonomy" id="467358"/>
    <lineage>
        <taxon>Eukaryota</taxon>
        <taxon>Metazoa</taxon>
        <taxon>Ecdysozoa</taxon>
        <taxon>Arthropoda</taxon>
        <taxon>Hexapoda</taxon>
        <taxon>Insecta</taxon>
        <taxon>Pterygota</taxon>
        <taxon>Neoptera</taxon>
        <taxon>Endopterygota</taxon>
        <taxon>Coleoptera</taxon>
        <taxon>Polyphaga</taxon>
        <taxon>Cucujiformia</taxon>
        <taxon>Curculionidae</taxon>
        <taxon>Ceutorhynchinae</taxon>
        <taxon>Ceutorhynchus</taxon>
    </lineage>
</organism>
<dbReference type="Proteomes" id="UP001152799">
    <property type="component" value="Chromosome 2"/>
</dbReference>
<evidence type="ECO:0000313" key="4">
    <source>
        <dbReference type="Proteomes" id="UP001152799"/>
    </source>
</evidence>
<dbReference type="EMBL" id="OU892278">
    <property type="protein sequence ID" value="CAG9764988.1"/>
    <property type="molecule type" value="Genomic_DNA"/>
</dbReference>
<proteinExistence type="predicted"/>
<keyword evidence="1" id="KW-0472">Membrane</keyword>
<keyword evidence="1" id="KW-0812">Transmembrane</keyword>